<feature type="compositionally biased region" description="Low complexity" evidence="1">
    <location>
        <begin position="140"/>
        <end position="149"/>
    </location>
</feature>
<name>A0ABQ6ILU5_9MICO</name>
<dbReference type="InterPro" id="IPR034149">
    <property type="entry name" value="TOPRIM_TopoI"/>
</dbReference>
<comment type="caution">
    <text evidence="3">The sequence shown here is derived from an EMBL/GenBank/DDBJ whole genome shotgun (WGS) entry which is preliminary data.</text>
</comment>
<reference evidence="4" key="1">
    <citation type="journal article" date="2019" name="Int. J. Syst. Evol. Microbiol.">
        <title>The Global Catalogue of Microorganisms (GCM) 10K type strain sequencing project: providing services to taxonomists for standard genome sequencing and annotation.</title>
        <authorList>
            <consortium name="The Broad Institute Genomics Platform"/>
            <consortium name="The Broad Institute Genome Sequencing Center for Infectious Disease"/>
            <person name="Wu L."/>
            <person name="Ma J."/>
        </authorList>
    </citation>
    <scope>NUCLEOTIDE SEQUENCE [LARGE SCALE GENOMIC DNA]</scope>
    <source>
        <strain evidence="4">NBRC 113072</strain>
    </source>
</reference>
<dbReference type="InterPro" id="IPR006171">
    <property type="entry name" value="TOPRIM_dom"/>
</dbReference>
<dbReference type="PANTHER" id="PTHR42785">
    <property type="entry name" value="DNA TOPOISOMERASE, TYPE IA, CORE"/>
    <property type="match status" value="1"/>
</dbReference>
<dbReference type="Pfam" id="PF01751">
    <property type="entry name" value="Toprim"/>
    <property type="match status" value="1"/>
</dbReference>
<gene>
    <name evidence="3" type="ORF">GCM10025883_03700</name>
</gene>
<feature type="domain" description="Toprim" evidence="2">
    <location>
        <begin position="7"/>
        <end position="130"/>
    </location>
</feature>
<accession>A0ABQ6ILU5</accession>
<dbReference type="InterPro" id="IPR023405">
    <property type="entry name" value="Topo_IA_core_domain"/>
</dbReference>
<evidence type="ECO:0000313" key="4">
    <source>
        <dbReference type="Proteomes" id="UP001157126"/>
    </source>
</evidence>
<dbReference type="CDD" id="cd03363">
    <property type="entry name" value="TOPRIM_TopoIA_TopoI"/>
    <property type="match status" value="1"/>
</dbReference>
<evidence type="ECO:0000313" key="3">
    <source>
        <dbReference type="EMBL" id="GMA38325.1"/>
    </source>
</evidence>
<keyword evidence="4" id="KW-1185">Reference proteome</keyword>
<dbReference type="PROSITE" id="PS50880">
    <property type="entry name" value="TOPRIM"/>
    <property type="match status" value="1"/>
</dbReference>
<protein>
    <recommendedName>
        <fullName evidence="2">Toprim domain-containing protein</fullName>
    </recommendedName>
</protein>
<sequence>MSASEPRRLVIVESPAKAKTIAGYLGSGYEVEASVGHIRDLPNPSELPADMKKGPYGRFAVDVDNGFDPYYVIDADKKKKVTELRRALKDADELLLATDEDREGEAIAWHLLEVLKPKVPVKRMVFHEITKEAIRRAAGRPATSTTPWSTRRRPAASSTVSTGTRCRPCCGARCVRASRRAACSRWPPAWSSSGSASAWPSASPPTGT</sequence>
<proteinExistence type="predicted"/>
<dbReference type="EMBL" id="BSUO01000001">
    <property type="protein sequence ID" value="GMA38325.1"/>
    <property type="molecule type" value="Genomic_DNA"/>
</dbReference>
<dbReference type="Gene3D" id="3.40.50.140">
    <property type="match status" value="1"/>
</dbReference>
<dbReference type="SMART" id="SM00493">
    <property type="entry name" value="TOPRIM"/>
    <property type="match status" value="1"/>
</dbReference>
<dbReference type="SUPFAM" id="SSF56712">
    <property type="entry name" value="Prokaryotic type I DNA topoisomerase"/>
    <property type="match status" value="1"/>
</dbReference>
<organism evidence="3 4">
    <name type="scientific">Mobilicoccus caccae</name>
    <dbReference type="NCBI Taxonomy" id="1859295"/>
    <lineage>
        <taxon>Bacteria</taxon>
        <taxon>Bacillati</taxon>
        <taxon>Actinomycetota</taxon>
        <taxon>Actinomycetes</taxon>
        <taxon>Micrococcales</taxon>
        <taxon>Dermatophilaceae</taxon>
        <taxon>Mobilicoccus</taxon>
    </lineage>
</organism>
<dbReference type="PANTHER" id="PTHR42785:SF1">
    <property type="entry name" value="DNA TOPOISOMERASE"/>
    <property type="match status" value="1"/>
</dbReference>
<evidence type="ECO:0000259" key="2">
    <source>
        <dbReference type="PROSITE" id="PS50880"/>
    </source>
</evidence>
<evidence type="ECO:0000256" key="1">
    <source>
        <dbReference type="SAM" id="MobiDB-lite"/>
    </source>
</evidence>
<dbReference type="InterPro" id="IPR000380">
    <property type="entry name" value="Topo_IA"/>
</dbReference>
<dbReference type="Proteomes" id="UP001157126">
    <property type="component" value="Unassembled WGS sequence"/>
</dbReference>
<feature type="region of interest" description="Disordered" evidence="1">
    <location>
        <begin position="185"/>
        <end position="208"/>
    </location>
</feature>
<feature type="region of interest" description="Disordered" evidence="1">
    <location>
        <begin position="136"/>
        <end position="159"/>
    </location>
</feature>